<name>A0AAV0B2Z7_PHAPC</name>
<feature type="transmembrane region" description="Helical" evidence="1">
    <location>
        <begin position="121"/>
        <end position="139"/>
    </location>
</feature>
<feature type="transmembrane region" description="Helical" evidence="1">
    <location>
        <begin position="82"/>
        <end position="101"/>
    </location>
</feature>
<feature type="transmembrane region" description="Helical" evidence="1">
    <location>
        <begin position="37"/>
        <end position="61"/>
    </location>
</feature>
<feature type="transmembrane region" description="Helical" evidence="1">
    <location>
        <begin position="411"/>
        <end position="433"/>
    </location>
</feature>
<feature type="transmembrane region" description="Helical" evidence="1">
    <location>
        <begin position="453"/>
        <end position="479"/>
    </location>
</feature>
<reference evidence="2" key="1">
    <citation type="submission" date="2022-06" db="EMBL/GenBank/DDBJ databases">
        <authorList>
            <consortium name="SYNGENTA / RWTH Aachen University"/>
        </authorList>
    </citation>
    <scope>NUCLEOTIDE SEQUENCE</scope>
</reference>
<sequence>MIMSMATLNGDTHLAHNHATITDPVERYIQKALNFTLGQGTVCVVWIITFLGPISGLLYLASLCKRIRTEGAWLARVDSRGYLHPHTHVIIPCWIVLYTLVNAAHGVNILIDLNASEKFRVATIILHFCTYPILIATGWTRVWSLAYAMPPSEFSFKTRNGAISPRGKSRAHKPLRIFLIPFNISIVIFLASSFAYGIPLITIICYRITHLYSSLKSYESAALVSKDPNSSKEAVLKSQAVAISSLSLLYSFSSKLAIEIRLFCQLCLVSISCILIGIFYTSFRIFSALWSQLNIFKECIKRRKFDQIELIKSEPDFELEFVEKADNVKSVPLSPVEFSSKGSILRMGPFSGNLVMSWKSWLPVMAPNTRVKSRVWTSKLFNQTNRELDESEYETLCSHYRVLRRYAANTLWQTALTCVITVSYFSLAIFMIHETYMVSNQISLSNCFIVLNLWSSITWNSGVGITLGLISCIVTFSAAPELPQEKADRSSEDLTE</sequence>
<organism evidence="2 3">
    <name type="scientific">Phakopsora pachyrhizi</name>
    <name type="common">Asian soybean rust disease fungus</name>
    <dbReference type="NCBI Taxonomy" id="170000"/>
    <lineage>
        <taxon>Eukaryota</taxon>
        <taxon>Fungi</taxon>
        <taxon>Dikarya</taxon>
        <taxon>Basidiomycota</taxon>
        <taxon>Pucciniomycotina</taxon>
        <taxon>Pucciniomycetes</taxon>
        <taxon>Pucciniales</taxon>
        <taxon>Phakopsoraceae</taxon>
        <taxon>Phakopsora</taxon>
    </lineage>
</organism>
<gene>
    <name evidence="2" type="ORF">PPACK8108_LOCUS11784</name>
</gene>
<dbReference type="AlphaFoldDB" id="A0AAV0B2Z7"/>
<accession>A0AAV0B2Z7</accession>
<feature type="transmembrane region" description="Helical" evidence="1">
    <location>
        <begin position="178"/>
        <end position="209"/>
    </location>
</feature>
<evidence type="ECO:0000256" key="1">
    <source>
        <dbReference type="SAM" id="Phobius"/>
    </source>
</evidence>
<comment type="caution">
    <text evidence="2">The sequence shown here is derived from an EMBL/GenBank/DDBJ whole genome shotgun (WGS) entry which is preliminary data.</text>
</comment>
<feature type="transmembrane region" description="Helical" evidence="1">
    <location>
        <begin position="260"/>
        <end position="283"/>
    </location>
</feature>
<proteinExistence type="predicted"/>
<protein>
    <submittedName>
        <fullName evidence="2">Expressed protein</fullName>
    </submittedName>
</protein>
<evidence type="ECO:0000313" key="2">
    <source>
        <dbReference type="EMBL" id="CAH7676624.1"/>
    </source>
</evidence>
<keyword evidence="1" id="KW-0472">Membrane</keyword>
<keyword evidence="1" id="KW-1133">Transmembrane helix</keyword>
<dbReference type="Proteomes" id="UP001153365">
    <property type="component" value="Unassembled WGS sequence"/>
</dbReference>
<keyword evidence="3" id="KW-1185">Reference proteome</keyword>
<dbReference type="EMBL" id="CALTRL010002760">
    <property type="protein sequence ID" value="CAH7676624.1"/>
    <property type="molecule type" value="Genomic_DNA"/>
</dbReference>
<evidence type="ECO:0000313" key="3">
    <source>
        <dbReference type="Proteomes" id="UP001153365"/>
    </source>
</evidence>
<keyword evidence="1" id="KW-0812">Transmembrane</keyword>